<dbReference type="EMBL" id="CP002630">
    <property type="protein sequence ID" value="AEB12960.1"/>
    <property type="molecule type" value="Genomic_DNA"/>
</dbReference>
<evidence type="ECO:0000313" key="4">
    <source>
        <dbReference type="EMBL" id="AEB12960.1"/>
    </source>
</evidence>
<dbReference type="PIRSF" id="PIRSF002741">
    <property type="entry name" value="MppA"/>
    <property type="match status" value="1"/>
</dbReference>
<dbReference type="Proteomes" id="UP000007030">
    <property type="component" value="Chromosome"/>
</dbReference>
<evidence type="ECO:0000256" key="2">
    <source>
        <dbReference type="SAM" id="SignalP"/>
    </source>
</evidence>
<evidence type="ECO:0000313" key="5">
    <source>
        <dbReference type="Proteomes" id="UP000007030"/>
    </source>
</evidence>
<feature type="domain" description="Solute-binding protein family 5" evidence="3">
    <location>
        <begin position="62"/>
        <end position="412"/>
    </location>
</feature>
<dbReference type="GO" id="GO:0015833">
    <property type="term" value="P:peptide transport"/>
    <property type="evidence" value="ECO:0007669"/>
    <property type="project" value="TreeGrafter"/>
</dbReference>
<feature type="chain" id="PRO_5003287368" evidence="2">
    <location>
        <begin position="20"/>
        <end position="498"/>
    </location>
</feature>
<organism evidence="4 5">
    <name type="scientific">Marinithermus hydrothermalis (strain DSM 14884 / JCM 11576 / T1)</name>
    <dbReference type="NCBI Taxonomy" id="869210"/>
    <lineage>
        <taxon>Bacteria</taxon>
        <taxon>Thermotogati</taxon>
        <taxon>Deinococcota</taxon>
        <taxon>Deinococci</taxon>
        <taxon>Thermales</taxon>
        <taxon>Thermaceae</taxon>
        <taxon>Marinithermus</taxon>
    </lineage>
</organism>
<proteinExistence type="predicted"/>
<dbReference type="STRING" id="869210.Marky_2240"/>
<dbReference type="SUPFAM" id="SSF53850">
    <property type="entry name" value="Periplasmic binding protein-like II"/>
    <property type="match status" value="1"/>
</dbReference>
<dbReference type="PANTHER" id="PTHR30290:SF38">
    <property type="entry name" value="D,D-DIPEPTIDE-BINDING PERIPLASMIC PROTEIN DDPA-RELATED"/>
    <property type="match status" value="1"/>
</dbReference>
<evidence type="ECO:0000259" key="3">
    <source>
        <dbReference type="Pfam" id="PF00496"/>
    </source>
</evidence>
<dbReference type="Gene3D" id="3.40.190.10">
    <property type="entry name" value="Periplasmic binding protein-like II"/>
    <property type="match status" value="1"/>
</dbReference>
<dbReference type="InterPro" id="IPR000914">
    <property type="entry name" value="SBP_5_dom"/>
</dbReference>
<dbReference type="Gene3D" id="3.90.76.10">
    <property type="entry name" value="Dipeptide-binding Protein, Domain 1"/>
    <property type="match status" value="1"/>
</dbReference>
<accession>F2NRB1</accession>
<evidence type="ECO:0000256" key="1">
    <source>
        <dbReference type="ARBA" id="ARBA00022729"/>
    </source>
</evidence>
<dbReference type="InterPro" id="IPR030678">
    <property type="entry name" value="Peptide/Ni-bd"/>
</dbReference>
<keyword evidence="5" id="KW-1185">Reference proteome</keyword>
<dbReference type="InterPro" id="IPR039424">
    <property type="entry name" value="SBP_5"/>
</dbReference>
<dbReference type="RefSeq" id="WP_013705004.1">
    <property type="nucleotide sequence ID" value="NC_015387.1"/>
</dbReference>
<dbReference type="PANTHER" id="PTHR30290">
    <property type="entry name" value="PERIPLASMIC BINDING COMPONENT OF ABC TRANSPORTER"/>
    <property type="match status" value="1"/>
</dbReference>
<dbReference type="GO" id="GO:0042597">
    <property type="term" value="C:periplasmic space"/>
    <property type="evidence" value="ECO:0007669"/>
    <property type="project" value="UniProtKB-ARBA"/>
</dbReference>
<dbReference type="AlphaFoldDB" id="F2NRB1"/>
<feature type="signal peptide" evidence="2">
    <location>
        <begin position="1"/>
        <end position="19"/>
    </location>
</feature>
<dbReference type="eggNOG" id="COG0747">
    <property type="taxonomic scope" value="Bacteria"/>
</dbReference>
<dbReference type="GO" id="GO:0043190">
    <property type="term" value="C:ATP-binding cassette (ABC) transporter complex"/>
    <property type="evidence" value="ECO:0007669"/>
    <property type="project" value="InterPro"/>
</dbReference>
<protein>
    <submittedName>
        <fullName evidence="4">ABC-type transporter, periplasmic subunit</fullName>
    </submittedName>
</protein>
<dbReference type="OrthoDB" id="9772924at2"/>
<sequence length="498" mass="56092">MKRRWWLAAVLALGTWASAQTLRIGLVSDPDVLDPDLGRTFVGRIVFASLCDKLFDITPDLEIVPQLATGYTWSEDGRTLTLTLRQGVTFHDGEPFNAEAVKFNIERSLTLPGSNRRSEIEPIERVEVVDAYTVRIHLKTPFSPLIAQFADRAGMMVSPKAARELGENFGRAPVCSGPFKFVERVAQDRIVLEKFEDYWNKDQIHFDRVVFLPIPDASVRLANLQSGDLDLIERVAPTDLNTVRDDPRLELAAAVGLGYQGLTINLANPEPRDTPLAKDPRVREALELALDREAINQVVFNGEFVPGNQPVPPTSPWYIEELPMPKRDVARARELLKAAGYDRVAFTLMVVNNPQSIQLGQVIQSMAKEAGFDIQLNAVEFATALDLQEAGEYDAFQIGWSGRIDPDGNIFIFHTCDGALNETGYCDPEVDRLLNAARSASSFEERHELYRQAAERYLPDRHIIYLYHPKWFWGYRADLEGFRPFPDGIIRPEGLKLK</sequence>
<dbReference type="KEGG" id="mhd:Marky_2240"/>
<gene>
    <name evidence="4" type="ordered locus">Marky_2240</name>
</gene>
<keyword evidence="1 2" id="KW-0732">Signal</keyword>
<reference evidence="4 5" key="1">
    <citation type="journal article" date="2012" name="Stand. Genomic Sci.">
        <title>Complete genome sequence of the aerobic, heterotroph Marinithermus hydrothermalis type strain (T1(T)) from a deep-sea hydrothermal vent chimney.</title>
        <authorList>
            <person name="Copeland A."/>
            <person name="Gu W."/>
            <person name="Yasawong M."/>
            <person name="Lapidus A."/>
            <person name="Lucas S."/>
            <person name="Deshpande S."/>
            <person name="Pagani I."/>
            <person name="Tapia R."/>
            <person name="Cheng J.F."/>
            <person name="Goodwin L.A."/>
            <person name="Pitluck S."/>
            <person name="Liolios K."/>
            <person name="Ivanova N."/>
            <person name="Mavromatis K."/>
            <person name="Mikhailova N."/>
            <person name="Pati A."/>
            <person name="Chen A."/>
            <person name="Palaniappan K."/>
            <person name="Land M."/>
            <person name="Pan C."/>
            <person name="Brambilla E.M."/>
            <person name="Rohde M."/>
            <person name="Tindall B.J."/>
            <person name="Sikorski J."/>
            <person name="Goker M."/>
            <person name="Detter J.C."/>
            <person name="Bristow J."/>
            <person name="Eisen J.A."/>
            <person name="Markowitz V."/>
            <person name="Hugenholtz P."/>
            <person name="Kyrpides N.C."/>
            <person name="Klenk H.P."/>
            <person name="Woyke T."/>
        </authorList>
    </citation>
    <scope>NUCLEOTIDE SEQUENCE [LARGE SCALE GENOMIC DNA]</scope>
    <source>
        <strain evidence="5">DSM 14884 / JCM 11576 / T1</strain>
    </source>
</reference>
<dbReference type="CDD" id="cd08511">
    <property type="entry name" value="PBP2_NikA_DppA_OppA_like_5"/>
    <property type="match status" value="1"/>
</dbReference>
<name>F2NRB1_MARHT</name>
<dbReference type="Gene3D" id="3.10.105.10">
    <property type="entry name" value="Dipeptide-binding Protein, Domain 3"/>
    <property type="match status" value="1"/>
</dbReference>
<dbReference type="GO" id="GO:1904680">
    <property type="term" value="F:peptide transmembrane transporter activity"/>
    <property type="evidence" value="ECO:0007669"/>
    <property type="project" value="TreeGrafter"/>
</dbReference>
<dbReference type="Pfam" id="PF00496">
    <property type="entry name" value="SBP_bac_5"/>
    <property type="match status" value="1"/>
</dbReference>
<dbReference type="HOGENOM" id="CLU_017028_7_3_0"/>